<dbReference type="EMBL" id="FRAP01000011">
    <property type="protein sequence ID" value="SHK75981.1"/>
    <property type="molecule type" value="Genomic_DNA"/>
</dbReference>
<dbReference type="Pfam" id="PF01638">
    <property type="entry name" value="HxlR"/>
    <property type="match status" value="1"/>
</dbReference>
<dbReference type="PANTHER" id="PTHR33204">
    <property type="entry name" value="TRANSCRIPTIONAL REGULATOR, MARR FAMILY"/>
    <property type="match status" value="1"/>
</dbReference>
<reference evidence="5 6" key="1">
    <citation type="submission" date="2016-11" db="EMBL/GenBank/DDBJ databases">
        <authorList>
            <person name="Jaros S."/>
            <person name="Januszkiewicz K."/>
            <person name="Wedrychowicz H."/>
        </authorList>
    </citation>
    <scope>NUCLEOTIDE SEQUENCE [LARGE SCALE GENOMIC DNA]</scope>
    <source>
        <strain evidence="5 6">DSM 43832</strain>
    </source>
</reference>
<keyword evidence="1" id="KW-0805">Transcription regulation</keyword>
<dbReference type="InterPro" id="IPR002577">
    <property type="entry name" value="HTH_HxlR"/>
</dbReference>
<dbReference type="GO" id="GO:0003677">
    <property type="term" value="F:DNA binding"/>
    <property type="evidence" value="ECO:0007669"/>
    <property type="project" value="UniProtKB-KW"/>
</dbReference>
<dbReference type="PROSITE" id="PS51118">
    <property type="entry name" value="HTH_HXLR"/>
    <property type="match status" value="1"/>
</dbReference>
<evidence type="ECO:0000256" key="3">
    <source>
        <dbReference type="ARBA" id="ARBA00023163"/>
    </source>
</evidence>
<keyword evidence="6" id="KW-1185">Reference proteome</keyword>
<dbReference type="SUPFAM" id="SSF46785">
    <property type="entry name" value="Winged helix' DNA-binding domain"/>
    <property type="match status" value="1"/>
</dbReference>
<protein>
    <submittedName>
        <fullName evidence="5">Transcriptional regulator, HxlR family</fullName>
    </submittedName>
</protein>
<evidence type="ECO:0000256" key="1">
    <source>
        <dbReference type="ARBA" id="ARBA00023015"/>
    </source>
</evidence>
<keyword evidence="2" id="KW-0238">DNA-binding</keyword>
<evidence type="ECO:0000256" key="2">
    <source>
        <dbReference type="ARBA" id="ARBA00023125"/>
    </source>
</evidence>
<dbReference type="InterPro" id="IPR036390">
    <property type="entry name" value="WH_DNA-bd_sf"/>
</dbReference>
<gene>
    <name evidence="5" type="ORF">SAMN05443637_111173</name>
</gene>
<keyword evidence="3" id="KW-0804">Transcription</keyword>
<feature type="domain" description="HTH hxlR-type" evidence="4">
    <location>
        <begin position="1"/>
        <end position="95"/>
    </location>
</feature>
<proteinExistence type="predicted"/>
<accession>A0A1M6V3N5</accession>
<dbReference type="InterPro" id="IPR036388">
    <property type="entry name" value="WH-like_DNA-bd_sf"/>
</dbReference>
<dbReference type="PANTHER" id="PTHR33204:SF39">
    <property type="entry name" value="TRANSCRIPTIONAL REGULATORY PROTEIN"/>
    <property type="match status" value="1"/>
</dbReference>
<evidence type="ECO:0000313" key="6">
    <source>
        <dbReference type="Proteomes" id="UP000184363"/>
    </source>
</evidence>
<dbReference type="STRING" id="1848.SAMN05443637_111173"/>
<dbReference type="AlphaFoldDB" id="A0A1M6V3N5"/>
<dbReference type="Gene3D" id="1.10.10.10">
    <property type="entry name" value="Winged helix-like DNA-binding domain superfamily/Winged helix DNA-binding domain"/>
    <property type="match status" value="1"/>
</dbReference>
<evidence type="ECO:0000313" key="5">
    <source>
        <dbReference type="EMBL" id="SHK75981.1"/>
    </source>
</evidence>
<sequence length="122" mass="13993">MLARLGERWATLLVASLADGPRHHGDLRREHPQLTQKMLTQTLRGLERDGFVDRCVETTVVPARVRYSLTGLGRQLLSLQRTVYDWAEAHVDAIRSARQDFDTRVLRGERPSVIELNRVHRG</sequence>
<dbReference type="Proteomes" id="UP000184363">
    <property type="component" value="Unassembled WGS sequence"/>
</dbReference>
<evidence type="ECO:0000259" key="4">
    <source>
        <dbReference type="PROSITE" id="PS51118"/>
    </source>
</evidence>
<name>A0A1M6V3N5_PSETH</name>
<organism evidence="5 6">
    <name type="scientific">Pseudonocardia thermophila</name>
    <dbReference type="NCBI Taxonomy" id="1848"/>
    <lineage>
        <taxon>Bacteria</taxon>
        <taxon>Bacillati</taxon>
        <taxon>Actinomycetota</taxon>
        <taxon>Actinomycetes</taxon>
        <taxon>Pseudonocardiales</taxon>
        <taxon>Pseudonocardiaceae</taxon>
        <taxon>Pseudonocardia</taxon>
    </lineage>
</organism>